<accession>A0ABU1M6R5</accession>
<keyword evidence="1" id="KW-0472">Membrane</keyword>
<sequence length="185" mass="21921">MSQIFRQKTFWKKTLWWTWKVYEFFCVTIVTILSLRILFLLVVYLNDSFILPNGMIVKREFYGSIRQSLSNLYAFDGKTRLATRISSMCFDDRYIKVRSSAGLQLIDGETNRLIPLADDGAGKGVGPWDTLIGDWNGYYKDWVSPNFLYVTNRDRRVPSCDRRNFDNPNLKNLAWFEKRRCRSRR</sequence>
<dbReference type="EMBL" id="JAVDQT010000001">
    <property type="protein sequence ID" value="MDR6431598.1"/>
    <property type="molecule type" value="Genomic_DNA"/>
</dbReference>
<proteinExistence type="predicted"/>
<reference evidence="2 3" key="1">
    <citation type="submission" date="2023-07" db="EMBL/GenBank/DDBJ databases">
        <title>Sorghum-associated microbial communities from plants grown in Nebraska, USA.</title>
        <authorList>
            <person name="Schachtman D."/>
        </authorList>
    </citation>
    <scope>NUCLEOTIDE SEQUENCE [LARGE SCALE GENOMIC DNA]</scope>
    <source>
        <strain evidence="2 3">DS1730</strain>
    </source>
</reference>
<evidence type="ECO:0000313" key="3">
    <source>
        <dbReference type="Proteomes" id="UP001184614"/>
    </source>
</evidence>
<name>A0ABU1M6R5_9HYPH</name>
<keyword evidence="1" id="KW-1133">Transmembrane helix</keyword>
<gene>
    <name evidence="2" type="ORF">J2782_001303</name>
</gene>
<evidence type="ECO:0000313" key="2">
    <source>
        <dbReference type="EMBL" id="MDR6431598.1"/>
    </source>
</evidence>
<protein>
    <submittedName>
        <fullName evidence="2">Uncharacterized protein</fullName>
    </submittedName>
</protein>
<keyword evidence="1" id="KW-0812">Transmembrane</keyword>
<feature type="transmembrane region" description="Helical" evidence="1">
    <location>
        <begin position="21"/>
        <end position="45"/>
    </location>
</feature>
<dbReference type="Proteomes" id="UP001184614">
    <property type="component" value="Unassembled WGS sequence"/>
</dbReference>
<comment type="caution">
    <text evidence="2">The sequence shown here is derived from an EMBL/GenBank/DDBJ whole genome shotgun (WGS) entry which is preliminary data.</text>
</comment>
<dbReference type="RefSeq" id="WP_310010789.1">
    <property type="nucleotide sequence ID" value="NZ_JAVDQT010000001.1"/>
</dbReference>
<evidence type="ECO:0000256" key="1">
    <source>
        <dbReference type="SAM" id="Phobius"/>
    </source>
</evidence>
<organism evidence="2 3">
    <name type="scientific">Brucella pseudogrignonensis</name>
    <dbReference type="NCBI Taxonomy" id="419475"/>
    <lineage>
        <taxon>Bacteria</taxon>
        <taxon>Pseudomonadati</taxon>
        <taxon>Pseudomonadota</taxon>
        <taxon>Alphaproteobacteria</taxon>
        <taxon>Hyphomicrobiales</taxon>
        <taxon>Brucellaceae</taxon>
        <taxon>Brucella/Ochrobactrum group</taxon>
        <taxon>Brucella</taxon>
    </lineage>
</organism>
<keyword evidence="3" id="KW-1185">Reference proteome</keyword>